<feature type="region of interest" description="Disordered" evidence="3">
    <location>
        <begin position="248"/>
        <end position="384"/>
    </location>
</feature>
<feature type="domain" description="EF-hand" evidence="5">
    <location>
        <begin position="97"/>
        <end position="132"/>
    </location>
</feature>
<dbReference type="EMBL" id="FOQD01000004">
    <property type="protein sequence ID" value="SFI00525.1"/>
    <property type="molecule type" value="Genomic_DNA"/>
</dbReference>
<gene>
    <name evidence="6" type="ORF">SAMN05421753_104304</name>
</gene>
<dbReference type="GO" id="GO:0005509">
    <property type="term" value="F:calcium ion binding"/>
    <property type="evidence" value="ECO:0007669"/>
    <property type="project" value="InterPro"/>
</dbReference>
<keyword evidence="7" id="KW-1185">Reference proteome</keyword>
<keyword evidence="2" id="KW-0677">Repeat</keyword>
<evidence type="ECO:0000256" key="3">
    <source>
        <dbReference type="SAM" id="MobiDB-lite"/>
    </source>
</evidence>
<dbReference type="Gene3D" id="1.10.238.10">
    <property type="entry name" value="EF-hand"/>
    <property type="match status" value="4"/>
</dbReference>
<feature type="domain" description="EF-hand" evidence="5">
    <location>
        <begin position="198"/>
        <end position="233"/>
    </location>
</feature>
<evidence type="ECO:0000313" key="6">
    <source>
        <dbReference type="EMBL" id="SFI00525.1"/>
    </source>
</evidence>
<dbReference type="PANTHER" id="PTHR10827">
    <property type="entry name" value="RETICULOCALBIN"/>
    <property type="match status" value="1"/>
</dbReference>
<name>A0A1I3ENF6_9PLAN</name>
<evidence type="ECO:0000256" key="4">
    <source>
        <dbReference type="SAM" id="SignalP"/>
    </source>
</evidence>
<feature type="domain" description="EF-hand" evidence="5">
    <location>
        <begin position="48"/>
        <end position="83"/>
    </location>
</feature>
<evidence type="ECO:0000256" key="2">
    <source>
        <dbReference type="ARBA" id="ARBA00022737"/>
    </source>
</evidence>
<dbReference type="RefSeq" id="WP_092048737.1">
    <property type="nucleotide sequence ID" value="NZ_FOQD01000004.1"/>
</dbReference>
<evidence type="ECO:0000256" key="1">
    <source>
        <dbReference type="ARBA" id="ARBA00022723"/>
    </source>
</evidence>
<feature type="compositionally biased region" description="Gly residues" evidence="3">
    <location>
        <begin position="254"/>
        <end position="270"/>
    </location>
</feature>
<feature type="compositionally biased region" description="Gly residues" evidence="3">
    <location>
        <begin position="361"/>
        <end position="375"/>
    </location>
</feature>
<dbReference type="SUPFAM" id="SSF47473">
    <property type="entry name" value="EF-hand"/>
    <property type="match status" value="2"/>
</dbReference>
<feature type="signal peptide" evidence="4">
    <location>
        <begin position="1"/>
        <end position="20"/>
    </location>
</feature>
<protein>
    <submittedName>
        <fullName evidence="6">EF hand</fullName>
    </submittedName>
</protein>
<proteinExistence type="predicted"/>
<dbReference type="PROSITE" id="PS50222">
    <property type="entry name" value="EF_HAND_2"/>
    <property type="match status" value="4"/>
</dbReference>
<feature type="compositionally biased region" description="Basic and acidic residues" evidence="3">
    <location>
        <begin position="159"/>
        <end position="174"/>
    </location>
</feature>
<dbReference type="PANTHER" id="PTHR10827:SF98">
    <property type="entry name" value="45 KDA CALCIUM-BINDING PROTEIN"/>
    <property type="match status" value="1"/>
</dbReference>
<dbReference type="STRING" id="1576369.SAMN05421753_104304"/>
<feature type="domain" description="EF-hand" evidence="5">
    <location>
        <begin position="324"/>
        <end position="359"/>
    </location>
</feature>
<dbReference type="AlphaFoldDB" id="A0A1I3ENF6"/>
<dbReference type="Pfam" id="PF13833">
    <property type="entry name" value="EF-hand_8"/>
    <property type="match status" value="1"/>
</dbReference>
<evidence type="ECO:0000313" key="7">
    <source>
        <dbReference type="Proteomes" id="UP000199518"/>
    </source>
</evidence>
<sequence>MKRSLPAALLACGLTSWAAAQDVSPKDMFAQLDKNQDQVLTADEIPEGQARFFERVVRVGDADKNGKITVEEFTVALKDASPQPPAGGEQGGGGPGMRRPDPGEMFRRLDRNGDGKLTKDEVPEEARERANRLFERAGTDTLTKEQFIQLAGQGGPGPRDGERPRDGQPRDGQRPGEMGRPGDGMGRPPMGDGFGPPPGMGRGMAFIRILDENGNGRISKEEMINIARLFQELDHNGDNELDAAELAGFSGRPGMEGGGRPGMEGGGRPGMDGERRPGGEFGGRGPGERGPGDRGPMPGGGSFDPGQFFTRMDANGDGSLTKEEVPERMQENFDRMDQDGNGKISQDELRAAMEAMRNRMGDGGQRPGPREGGGSNNDRPQRPQ</sequence>
<feature type="region of interest" description="Disordered" evidence="3">
    <location>
        <begin position="150"/>
        <end position="200"/>
    </location>
</feature>
<dbReference type="CDD" id="cd00051">
    <property type="entry name" value="EFh"/>
    <property type="match status" value="1"/>
</dbReference>
<dbReference type="Proteomes" id="UP000199518">
    <property type="component" value="Unassembled WGS sequence"/>
</dbReference>
<organism evidence="6 7">
    <name type="scientific">Planctomicrobium piriforme</name>
    <dbReference type="NCBI Taxonomy" id="1576369"/>
    <lineage>
        <taxon>Bacteria</taxon>
        <taxon>Pseudomonadati</taxon>
        <taxon>Planctomycetota</taxon>
        <taxon>Planctomycetia</taxon>
        <taxon>Planctomycetales</taxon>
        <taxon>Planctomycetaceae</taxon>
        <taxon>Planctomicrobium</taxon>
    </lineage>
</organism>
<dbReference type="OrthoDB" id="213507at2"/>
<dbReference type="Pfam" id="PF13202">
    <property type="entry name" value="EF-hand_5"/>
    <property type="match status" value="4"/>
</dbReference>
<dbReference type="InterPro" id="IPR018247">
    <property type="entry name" value="EF_Hand_1_Ca_BS"/>
</dbReference>
<feature type="region of interest" description="Disordered" evidence="3">
    <location>
        <begin position="78"/>
        <end position="128"/>
    </location>
</feature>
<keyword evidence="1" id="KW-0479">Metal-binding</keyword>
<evidence type="ECO:0000259" key="5">
    <source>
        <dbReference type="PROSITE" id="PS50222"/>
    </source>
</evidence>
<feature type="compositionally biased region" description="Basic and acidic residues" evidence="3">
    <location>
        <begin position="320"/>
        <end position="360"/>
    </location>
</feature>
<reference evidence="7" key="1">
    <citation type="submission" date="2016-10" db="EMBL/GenBank/DDBJ databases">
        <authorList>
            <person name="Varghese N."/>
            <person name="Submissions S."/>
        </authorList>
    </citation>
    <scope>NUCLEOTIDE SEQUENCE [LARGE SCALE GENOMIC DNA]</scope>
    <source>
        <strain evidence="7">DSM 26348</strain>
    </source>
</reference>
<dbReference type="SMART" id="SM00054">
    <property type="entry name" value="EFh"/>
    <property type="match status" value="4"/>
</dbReference>
<dbReference type="InterPro" id="IPR002048">
    <property type="entry name" value="EF_hand_dom"/>
</dbReference>
<feature type="chain" id="PRO_5011566714" evidence="4">
    <location>
        <begin position="21"/>
        <end position="384"/>
    </location>
</feature>
<feature type="compositionally biased region" description="Basic and acidic residues" evidence="3">
    <location>
        <begin position="98"/>
        <end position="128"/>
    </location>
</feature>
<dbReference type="InterPro" id="IPR011992">
    <property type="entry name" value="EF-hand-dom_pair"/>
</dbReference>
<dbReference type="PROSITE" id="PS00018">
    <property type="entry name" value="EF_HAND_1"/>
    <property type="match status" value="4"/>
</dbReference>
<accession>A0A1I3ENF6</accession>
<keyword evidence="4" id="KW-0732">Signal</keyword>
<dbReference type="Pfam" id="PF13405">
    <property type="entry name" value="EF-hand_6"/>
    <property type="match status" value="1"/>
</dbReference>